<comment type="subcellular location">
    <subcellularLocation>
        <location evidence="1">Cytoplasm</location>
        <location evidence="1">Cytoskeleton</location>
    </subcellularLocation>
</comment>
<dbReference type="SMART" id="SM00102">
    <property type="entry name" value="ADF"/>
    <property type="match status" value="2"/>
</dbReference>
<comment type="similarity">
    <text evidence="2">Belongs to the actin-binding proteins ADF family. Twinfilin subfamily.</text>
</comment>
<evidence type="ECO:0000256" key="5">
    <source>
        <dbReference type="ARBA" id="ARBA00023203"/>
    </source>
</evidence>
<feature type="domain" description="ADF-H" evidence="8">
    <location>
        <begin position="6"/>
        <end position="138"/>
    </location>
</feature>
<keyword evidence="10" id="KW-1185">Reference proteome</keyword>
<proteinExistence type="inferred from homology"/>
<comment type="subunit">
    <text evidence="7">Interacts with G-actin; ADP-actin form.</text>
</comment>
<keyword evidence="5" id="KW-0009">Actin-binding</keyword>
<evidence type="ECO:0000256" key="6">
    <source>
        <dbReference type="ARBA" id="ARBA00023212"/>
    </source>
</evidence>
<dbReference type="CDD" id="cd11285">
    <property type="entry name" value="ADF_Twf-N_like"/>
    <property type="match status" value="1"/>
</dbReference>
<evidence type="ECO:0000256" key="3">
    <source>
        <dbReference type="ARBA" id="ARBA00022490"/>
    </source>
</evidence>
<name>A0A0D2M5T5_HYPSF</name>
<dbReference type="FunFam" id="3.40.20.10:FF:000042">
    <property type="entry name" value="Actin depolymerizing protein"/>
    <property type="match status" value="1"/>
</dbReference>
<evidence type="ECO:0000256" key="2">
    <source>
        <dbReference type="ARBA" id="ARBA00009557"/>
    </source>
</evidence>
<dbReference type="GO" id="GO:0051015">
    <property type="term" value="F:actin filament binding"/>
    <property type="evidence" value="ECO:0007669"/>
    <property type="project" value="TreeGrafter"/>
</dbReference>
<dbReference type="InterPro" id="IPR029006">
    <property type="entry name" value="ADF-H/Gelsolin-like_dom_sf"/>
</dbReference>
<dbReference type="GO" id="GO:0005884">
    <property type="term" value="C:actin filament"/>
    <property type="evidence" value="ECO:0007669"/>
    <property type="project" value="TreeGrafter"/>
</dbReference>
<dbReference type="OMA" id="YLFKHTH"/>
<dbReference type="OrthoDB" id="10006997at2759"/>
<keyword evidence="6" id="KW-0206">Cytoskeleton</keyword>
<dbReference type="STRING" id="945553.A0A0D2M5T5"/>
<dbReference type="Pfam" id="PF00241">
    <property type="entry name" value="Cofilin_ADF"/>
    <property type="match status" value="2"/>
</dbReference>
<keyword evidence="4" id="KW-0677">Repeat</keyword>
<accession>A0A0D2M5T5</accession>
<dbReference type="GO" id="GO:0030042">
    <property type="term" value="P:actin filament depolymerization"/>
    <property type="evidence" value="ECO:0007669"/>
    <property type="project" value="TreeGrafter"/>
</dbReference>
<sequence length="345" mass="37439">MSALSGIAVSTDLAQKFADAVQTSSTRFIKISIENESLVHDLSLPIAGTLEEDLTKLQDEDIVPNDSPAYILIKLDPPSSDWMNIFYVPDTAKVRDKMLYASTRPLLLRSLGSTSFTDSIFATTKADFTAESYASHLRHNAAPHPLSAREQEMADLRAAENEAANYQGSSVRNSPIGTGVGLNWSKEVENAVSELGQGNKSTVIIITIDPQTETLILHKVGDTLAASLPQTEPCYALVALPHPNAQNNGYEIVFVYSCPSNSPIKYRMIYSSGSTTTYQAAKTLLSSLTPPVTLSTRKVETSDPKELDEHYLTSELGLLSVDDNIAVAANPPKAFAKPKGPPRRR</sequence>
<evidence type="ECO:0000313" key="9">
    <source>
        <dbReference type="EMBL" id="KJA18548.1"/>
    </source>
</evidence>
<organism evidence="9 10">
    <name type="scientific">Hypholoma sublateritium (strain FD-334 SS-4)</name>
    <dbReference type="NCBI Taxonomy" id="945553"/>
    <lineage>
        <taxon>Eukaryota</taxon>
        <taxon>Fungi</taxon>
        <taxon>Dikarya</taxon>
        <taxon>Basidiomycota</taxon>
        <taxon>Agaricomycotina</taxon>
        <taxon>Agaricomycetes</taxon>
        <taxon>Agaricomycetidae</taxon>
        <taxon>Agaricales</taxon>
        <taxon>Agaricineae</taxon>
        <taxon>Strophariaceae</taxon>
        <taxon>Hypholoma</taxon>
    </lineage>
</organism>
<evidence type="ECO:0000313" key="10">
    <source>
        <dbReference type="Proteomes" id="UP000054270"/>
    </source>
</evidence>
<dbReference type="GO" id="GO:0051016">
    <property type="term" value="P:barbed-end actin filament capping"/>
    <property type="evidence" value="ECO:0007669"/>
    <property type="project" value="TreeGrafter"/>
</dbReference>
<reference evidence="10" key="1">
    <citation type="submission" date="2014-04" db="EMBL/GenBank/DDBJ databases">
        <title>Evolutionary Origins and Diversification of the Mycorrhizal Mutualists.</title>
        <authorList>
            <consortium name="DOE Joint Genome Institute"/>
            <consortium name="Mycorrhizal Genomics Consortium"/>
            <person name="Kohler A."/>
            <person name="Kuo A."/>
            <person name="Nagy L.G."/>
            <person name="Floudas D."/>
            <person name="Copeland A."/>
            <person name="Barry K.W."/>
            <person name="Cichocki N."/>
            <person name="Veneault-Fourrey C."/>
            <person name="LaButti K."/>
            <person name="Lindquist E.A."/>
            <person name="Lipzen A."/>
            <person name="Lundell T."/>
            <person name="Morin E."/>
            <person name="Murat C."/>
            <person name="Riley R."/>
            <person name="Ohm R."/>
            <person name="Sun H."/>
            <person name="Tunlid A."/>
            <person name="Henrissat B."/>
            <person name="Grigoriev I.V."/>
            <person name="Hibbett D.S."/>
            <person name="Martin F."/>
        </authorList>
    </citation>
    <scope>NUCLEOTIDE SEQUENCE [LARGE SCALE GENOMIC DNA]</scope>
    <source>
        <strain evidence="10">FD-334 SS-4</strain>
    </source>
</reference>
<dbReference type="AlphaFoldDB" id="A0A0D2M5T5"/>
<dbReference type="PROSITE" id="PS51263">
    <property type="entry name" value="ADF_H"/>
    <property type="match status" value="2"/>
</dbReference>
<dbReference type="PANTHER" id="PTHR13759">
    <property type="entry name" value="TWINFILIN"/>
    <property type="match status" value="1"/>
</dbReference>
<dbReference type="InterPro" id="IPR028458">
    <property type="entry name" value="Twinfilin"/>
</dbReference>
<keyword evidence="3" id="KW-0963">Cytoplasm</keyword>
<dbReference type="GO" id="GO:0003785">
    <property type="term" value="F:actin monomer binding"/>
    <property type="evidence" value="ECO:0007669"/>
    <property type="project" value="TreeGrafter"/>
</dbReference>
<dbReference type="InterPro" id="IPR002108">
    <property type="entry name" value="ADF-H"/>
</dbReference>
<feature type="domain" description="ADF-H" evidence="8">
    <location>
        <begin position="179"/>
        <end position="317"/>
    </location>
</feature>
<evidence type="ECO:0000259" key="8">
    <source>
        <dbReference type="PROSITE" id="PS51263"/>
    </source>
</evidence>
<dbReference type="Gene3D" id="3.40.20.10">
    <property type="entry name" value="Severin"/>
    <property type="match status" value="2"/>
</dbReference>
<evidence type="ECO:0000256" key="7">
    <source>
        <dbReference type="ARBA" id="ARBA00038532"/>
    </source>
</evidence>
<protein>
    <recommendedName>
        <fullName evidence="8">ADF-H domain-containing protein</fullName>
    </recommendedName>
</protein>
<gene>
    <name evidence="9" type="ORF">HYPSUDRAFT_45071</name>
</gene>
<dbReference type="Proteomes" id="UP000054270">
    <property type="component" value="Unassembled WGS sequence"/>
</dbReference>
<dbReference type="SUPFAM" id="SSF55753">
    <property type="entry name" value="Actin depolymerizing proteins"/>
    <property type="match status" value="2"/>
</dbReference>
<evidence type="ECO:0000256" key="4">
    <source>
        <dbReference type="ARBA" id="ARBA00022737"/>
    </source>
</evidence>
<dbReference type="GO" id="GO:0005737">
    <property type="term" value="C:cytoplasm"/>
    <property type="evidence" value="ECO:0007669"/>
    <property type="project" value="TreeGrafter"/>
</dbReference>
<dbReference type="EMBL" id="KN817587">
    <property type="protein sequence ID" value="KJA18548.1"/>
    <property type="molecule type" value="Genomic_DNA"/>
</dbReference>
<dbReference type="PANTHER" id="PTHR13759:SF1">
    <property type="entry name" value="TWINFILIN"/>
    <property type="match status" value="1"/>
</dbReference>
<evidence type="ECO:0000256" key="1">
    <source>
        <dbReference type="ARBA" id="ARBA00004245"/>
    </source>
</evidence>